<evidence type="ECO:0000259" key="2">
    <source>
        <dbReference type="PROSITE" id="PS51662"/>
    </source>
</evidence>
<dbReference type="InterPro" id="IPR003431">
    <property type="entry name" value="B-propeller_Phytase"/>
</dbReference>
<evidence type="ECO:0000313" key="3">
    <source>
        <dbReference type="EMBL" id="MFD1041058.1"/>
    </source>
</evidence>
<dbReference type="PANTHER" id="PTHR24104">
    <property type="entry name" value="E3 UBIQUITIN-PROTEIN LIGASE NHLRC1-RELATED"/>
    <property type="match status" value="1"/>
</dbReference>
<evidence type="ECO:0000313" key="4">
    <source>
        <dbReference type="Proteomes" id="UP001597033"/>
    </source>
</evidence>
<dbReference type="InterPro" id="IPR001258">
    <property type="entry name" value="NHL_repeat"/>
</dbReference>
<sequence>MEGEELDSLAAWQPAAGRPWLIASAKEGQRLVLFDADSGVRIGASGGPGDGPGQFRRPNGVAVSGDLLFVVERDRHRVQVLHLPDFRALGHFGRDELELPYGIWVDASSADGMTAYVTDSFMADFATAQLPPRERLAERVRRYRVSVDSGGRLQAQYLGAFGDTGEAGALRMVESIAGDPAHGRLLIAEEDNRVGSTLREYSMDGRFLGRNLPPFEDDAEGVVLWPCGDRSGYWIAVDQLSPTRFRLFDRISLAPAGSFTGTRTTLTDGVALRADASARFPHGVLYALHDDHAVSAFDLGDVARRLRLSRACRR</sequence>
<dbReference type="InterPro" id="IPR050952">
    <property type="entry name" value="TRIM-NHL_E3_ligases"/>
</dbReference>
<dbReference type="Proteomes" id="UP001597033">
    <property type="component" value="Unassembled WGS sequence"/>
</dbReference>
<dbReference type="RefSeq" id="WP_238394320.1">
    <property type="nucleotide sequence ID" value="NZ_JBHTKN010000001.1"/>
</dbReference>
<organism evidence="3 4">
    <name type="scientific">Pseudoxanthomonas kaohsiungensis</name>
    <dbReference type="NCBI Taxonomy" id="283923"/>
    <lineage>
        <taxon>Bacteria</taxon>
        <taxon>Pseudomonadati</taxon>
        <taxon>Pseudomonadota</taxon>
        <taxon>Gammaproteobacteria</taxon>
        <taxon>Lysobacterales</taxon>
        <taxon>Lysobacteraceae</taxon>
        <taxon>Pseudoxanthomonas</taxon>
    </lineage>
</organism>
<accession>A0ABW3LSF0</accession>
<dbReference type="SUPFAM" id="SSF50956">
    <property type="entry name" value="Thermostable phytase (3-phytase)"/>
    <property type="match status" value="1"/>
</dbReference>
<feature type="domain" description="BPP" evidence="2">
    <location>
        <begin position="1"/>
        <end position="306"/>
    </location>
</feature>
<gene>
    <name evidence="3" type="ORF">ACFQ2N_01675</name>
</gene>
<protein>
    <submittedName>
        <fullName evidence="3">Phytase</fullName>
    </submittedName>
</protein>
<dbReference type="Gene3D" id="2.120.10.30">
    <property type="entry name" value="TolB, C-terminal domain"/>
    <property type="match status" value="1"/>
</dbReference>
<keyword evidence="1" id="KW-0677">Repeat</keyword>
<dbReference type="InterPro" id="IPR011042">
    <property type="entry name" value="6-blade_b-propeller_TolB-like"/>
</dbReference>
<dbReference type="PROSITE" id="PS51662">
    <property type="entry name" value="BP_PHYTASE"/>
    <property type="match status" value="1"/>
</dbReference>
<comment type="caution">
    <text evidence="3">The sequence shown here is derived from an EMBL/GenBank/DDBJ whole genome shotgun (WGS) entry which is preliminary data.</text>
</comment>
<evidence type="ECO:0000256" key="1">
    <source>
        <dbReference type="ARBA" id="ARBA00022737"/>
    </source>
</evidence>
<dbReference type="Pfam" id="PF01436">
    <property type="entry name" value="NHL"/>
    <property type="match status" value="1"/>
</dbReference>
<name>A0ABW3LSF0_9GAMM</name>
<proteinExistence type="predicted"/>
<keyword evidence="4" id="KW-1185">Reference proteome</keyword>
<reference evidence="4" key="1">
    <citation type="journal article" date="2019" name="Int. J. Syst. Evol. Microbiol.">
        <title>The Global Catalogue of Microorganisms (GCM) 10K type strain sequencing project: providing services to taxonomists for standard genome sequencing and annotation.</title>
        <authorList>
            <consortium name="The Broad Institute Genomics Platform"/>
            <consortium name="The Broad Institute Genome Sequencing Center for Infectious Disease"/>
            <person name="Wu L."/>
            <person name="Ma J."/>
        </authorList>
    </citation>
    <scope>NUCLEOTIDE SEQUENCE [LARGE SCALE GENOMIC DNA]</scope>
    <source>
        <strain evidence="4">CCUG 55854</strain>
    </source>
</reference>
<dbReference type="PANTHER" id="PTHR24104:SF25">
    <property type="entry name" value="PROTEIN LIN-41"/>
    <property type="match status" value="1"/>
</dbReference>
<dbReference type="EMBL" id="JBHTKN010000001">
    <property type="protein sequence ID" value="MFD1041058.1"/>
    <property type="molecule type" value="Genomic_DNA"/>
</dbReference>